<evidence type="ECO:0000256" key="1">
    <source>
        <dbReference type="ARBA" id="ARBA00006066"/>
    </source>
</evidence>
<sequence>MDLASVGWILFVCAIVLTQLLALYCVYLFVSNLKPSHGKAIPCSRCLVVIAHPDDETMFFAPFIVAEIEQNSEIHLLCFSNGGFYGNGEKRAKELHKAAETLGIASSLVTLLDWPHFPDNPKVAWKPNDVREVILDYCSGKPQIDAIVTFDSYGVSGHLNHIAIYNGVRSLVDDSQFNQRVFILESVSVFRKYCRPIDEICSIIWPSPYRYRISDRQAARVQAAMQAHESQLMWFREVYRIFSRYMRINTFVELSGRFDRHRRRERPGSKASKPRVDRKSVSPPGKKTSGPPVRNENDIEVEPYQKGPKSPFKEVPSTSKEKREVGKSGPAGRKIPPIPSKEDGDMSMKKPMIPSLNIALLPPGKTAYNVPRSPKIPGKDSSFRTRKKLSDSSERTSPLNRRLPKAPPPSRGKFDRLSRSPPGKTACPISRPKFERDIGKDLSHDQVSSDRKDRL</sequence>
<feature type="transmembrane region" description="Helical" evidence="4">
    <location>
        <begin position="6"/>
        <end position="30"/>
    </location>
</feature>
<keyword evidence="4" id="KW-1133">Transmembrane helix</keyword>
<name>A0A7M7JZ44_VARDE</name>
<feature type="region of interest" description="Disordered" evidence="3">
    <location>
        <begin position="260"/>
        <end position="455"/>
    </location>
</feature>
<dbReference type="PANTHER" id="PTHR12993">
    <property type="entry name" value="N-ACETYLGLUCOSAMINYL-PHOSPHATIDYLINOSITOL DE-N-ACETYLASE-RELATED"/>
    <property type="match status" value="1"/>
</dbReference>
<dbReference type="Pfam" id="PF02585">
    <property type="entry name" value="PIG-L"/>
    <property type="match status" value="1"/>
</dbReference>
<keyword evidence="4" id="KW-0472">Membrane</keyword>
<keyword evidence="6" id="KW-1185">Reference proteome</keyword>
<dbReference type="EnsemblMetazoa" id="XM_022802382">
    <property type="protein sequence ID" value="XP_022658117"/>
    <property type="gene ID" value="LOC111249058"/>
</dbReference>
<dbReference type="GO" id="GO:0005783">
    <property type="term" value="C:endoplasmic reticulum"/>
    <property type="evidence" value="ECO:0007669"/>
    <property type="project" value="TreeGrafter"/>
</dbReference>
<dbReference type="PANTHER" id="PTHR12993:SF11">
    <property type="entry name" value="N-ACETYLGLUCOSAMINYL-PHOSPHATIDYLINOSITOL DE-N-ACETYLASE"/>
    <property type="match status" value="1"/>
</dbReference>
<reference evidence="5" key="1">
    <citation type="submission" date="2021-01" db="UniProtKB">
        <authorList>
            <consortium name="EnsemblMetazoa"/>
        </authorList>
    </citation>
    <scope>IDENTIFICATION</scope>
</reference>
<keyword evidence="4" id="KW-0812">Transmembrane</keyword>
<dbReference type="UniPathway" id="UPA00196"/>
<evidence type="ECO:0000313" key="5">
    <source>
        <dbReference type="EnsemblMetazoa" id="XP_022658117"/>
    </source>
</evidence>
<evidence type="ECO:0000256" key="2">
    <source>
        <dbReference type="ARBA" id="ARBA00012176"/>
    </source>
</evidence>
<dbReference type="GeneID" id="111249058"/>
<dbReference type="AlphaFoldDB" id="A0A7M7JZ44"/>
<dbReference type="GO" id="GO:0006506">
    <property type="term" value="P:GPI anchor biosynthetic process"/>
    <property type="evidence" value="ECO:0007669"/>
    <property type="project" value="UniProtKB-UniPathway"/>
</dbReference>
<dbReference type="OrthoDB" id="440160at2759"/>
<evidence type="ECO:0000313" key="6">
    <source>
        <dbReference type="Proteomes" id="UP000594260"/>
    </source>
</evidence>
<evidence type="ECO:0000256" key="3">
    <source>
        <dbReference type="SAM" id="MobiDB-lite"/>
    </source>
</evidence>
<dbReference type="SUPFAM" id="SSF102588">
    <property type="entry name" value="LmbE-like"/>
    <property type="match status" value="1"/>
</dbReference>
<dbReference type="EC" id="3.5.1.89" evidence="2"/>
<feature type="compositionally biased region" description="Basic and acidic residues" evidence="3">
    <location>
        <begin position="432"/>
        <end position="455"/>
    </location>
</feature>
<evidence type="ECO:0000256" key="4">
    <source>
        <dbReference type="SAM" id="Phobius"/>
    </source>
</evidence>
<dbReference type="GO" id="GO:0000225">
    <property type="term" value="F:N-acetylglucosaminylphosphatidylinositol deacetylase activity"/>
    <property type="evidence" value="ECO:0007669"/>
    <property type="project" value="UniProtKB-EC"/>
</dbReference>
<dbReference type="GO" id="GO:0016020">
    <property type="term" value="C:membrane"/>
    <property type="evidence" value="ECO:0007669"/>
    <property type="project" value="GOC"/>
</dbReference>
<dbReference type="Proteomes" id="UP000594260">
    <property type="component" value="Unplaced"/>
</dbReference>
<dbReference type="KEGG" id="vde:111249058"/>
<dbReference type="Gene3D" id="3.40.50.10320">
    <property type="entry name" value="LmbE-like"/>
    <property type="match status" value="1"/>
</dbReference>
<dbReference type="InParanoid" id="A0A7M7JZ44"/>
<accession>A0A7M7JZ44</accession>
<feature type="compositionally biased region" description="Basic and acidic residues" evidence="3">
    <location>
        <begin position="377"/>
        <end position="394"/>
    </location>
</feature>
<proteinExistence type="inferred from homology"/>
<comment type="similarity">
    <text evidence="1">Belongs to the PIGL family.</text>
</comment>
<dbReference type="RefSeq" id="XP_022658117.1">
    <property type="nucleotide sequence ID" value="XM_022802382.1"/>
</dbReference>
<dbReference type="InterPro" id="IPR003737">
    <property type="entry name" value="GlcNAc_PI_deacetylase-related"/>
</dbReference>
<dbReference type="InterPro" id="IPR024078">
    <property type="entry name" value="LmbE-like_dom_sf"/>
</dbReference>
<protein>
    <recommendedName>
        <fullName evidence="2">N-acetylglucosaminylphosphatidylinositol deacetylase</fullName>
        <ecNumber evidence="2">3.5.1.89</ecNumber>
    </recommendedName>
</protein>
<organism evidence="5 6">
    <name type="scientific">Varroa destructor</name>
    <name type="common">Honeybee mite</name>
    <dbReference type="NCBI Taxonomy" id="109461"/>
    <lineage>
        <taxon>Eukaryota</taxon>
        <taxon>Metazoa</taxon>
        <taxon>Ecdysozoa</taxon>
        <taxon>Arthropoda</taxon>
        <taxon>Chelicerata</taxon>
        <taxon>Arachnida</taxon>
        <taxon>Acari</taxon>
        <taxon>Parasitiformes</taxon>
        <taxon>Mesostigmata</taxon>
        <taxon>Gamasina</taxon>
        <taxon>Dermanyssoidea</taxon>
        <taxon>Varroidae</taxon>
        <taxon>Varroa</taxon>
    </lineage>
</organism>